<feature type="transmembrane region" description="Helical" evidence="1">
    <location>
        <begin position="147"/>
        <end position="169"/>
    </location>
</feature>
<evidence type="ECO:0000259" key="2">
    <source>
        <dbReference type="PROSITE" id="PS50850"/>
    </source>
</evidence>
<dbReference type="InterPro" id="IPR036259">
    <property type="entry name" value="MFS_trans_sf"/>
</dbReference>
<dbReference type="EMBL" id="UINC01093547">
    <property type="protein sequence ID" value="SVC48045.1"/>
    <property type="molecule type" value="Genomic_DNA"/>
</dbReference>
<feature type="transmembrane region" description="Helical" evidence="1">
    <location>
        <begin position="12"/>
        <end position="45"/>
    </location>
</feature>
<feature type="transmembrane region" description="Helical" evidence="1">
    <location>
        <begin position="87"/>
        <end position="116"/>
    </location>
</feature>
<organism evidence="3">
    <name type="scientific">marine metagenome</name>
    <dbReference type="NCBI Taxonomy" id="408172"/>
    <lineage>
        <taxon>unclassified sequences</taxon>
        <taxon>metagenomes</taxon>
        <taxon>ecological metagenomes</taxon>
    </lineage>
</organism>
<dbReference type="InterPro" id="IPR011701">
    <property type="entry name" value="MFS"/>
</dbReference>
<keyword evidence="1" id="KW-0812">Transmembrane</keyword>
<feature type="transmembrane region" description="Helical" evidence="1">
    <location>
        <begin position="57"/>
        <end position="80"/>
    </location>
</feature>
<reference evidence="3" key="1">
    <citation type="submission" date="2018-05" db="EMBL/GenBank/DDBJ databases">
        <authorList>
            <person name="Lanie J.A."/>
            <person name="Ng W.-L."/>
            <person name="Kazmierczak K.M."/>
            <person name="Andrzejewski T.M."/>
            <person name="Davidsen T.M."/>
            <person name="Wayne K.J."/>
            <person name="Tettelin H."/>
            <person name="Glass J.I."/>
            <person name="Rusch D."/>
            <person name="Podicherti R."/>
            <person name="Tsui H.-C.T."/>
            <person name="Winkler M.E."/>
        </authorList>
    </citation>
    <scope>NUCLEOTIDE SEQUENCE</scope>
</reference>
<evidence type="ECO:0000256" key="1">
    <source>
        <dbReference type="SAM" id="Phobius"/>
    </source>
</evidence>
<protein>
    <recommendedName>
        <fullName evidence="2">Major facilitator superfamily (MFS) profile domain-containing protein</fullName>
    </recommendedName>
</protein>
<accession>A0A382MIV2</accession>
<feature type="transmembrane region" description="Helical" evidence="1">
    <location>
        <begin position="122"/>
        <end position="140"/>
    </location>
</feature>
<feature type="transmembrane region" description="Helical" evidence="1">
    <location>
        <begin position="181"/>
        <end position="198"/>
    </location>
</feature>
<evidence type="ECO:0000313" key="3">
    <source>
        <dbReference type="EMBL" id="SVC48045.1"/>
    </source>
</evidence>
<gene>
    <name evidence="3" type="ORF">METZ01_LOCUS300899</name>
</gene>
<name>A0A382MIV2_9ZZZZ</name>
<dbReference type="Pfam" id="PF07690">
    <property type="entry name" value="MFS_1"/>
    <property type="match status" value="1"/>
</dbReference>
<proteinExistence type="predicted"/>
<keyword evidence="1" id="KW-1133">Transmembrane helix</keyword>
<dbReference type="PROSITE" id="PS50850">
    <property type="entry name" value="MFS"/>
    <property type="match status" value="1"/>
</dbReference>
<feature type="non-terminal residue" evidence="3">
    <location>
        <position position="205"/>
    </location>
</feature>
<sequence>MNNWRLRLAHKLPFYYGWVVLGSSILPSYSARPLMAIATLTVFLVPMTEQFGWSRGLFSGAVSLGGICGIIISPIVGRIIDHRGSSLLISVSSAVVGCCSIGIATVGQVWAFYALYVPARTVFASPLELGTSLAISNWFIRRRALALNILSIGQGTGLALIPLSAQFLIGNWGWRTAWASLGLYTLIIGILPPLLLMVRRPEDIG</sequence>
<dbReference type="GO" id="GO:0022857">
    <property type="term" value="F:transmembrane transporter activity"/>
    <property type="evidence" value="ECO:0007669"/>
    <property type="project" value="InterPro"/>
</dbReference>
<dbReference type="InterPro" id="IPR020846">
    <property type="entry name" value="MFS_dom"/>
</dbReference>
<dbReference type="SUPFAM" id="SSF103473">
    <property type="entry name" value="MFS general substrate transporter"/>
    <property type="match status" value="1"/>
</dbReference>
<feature type="domain" description="Major facilitator superfamily (MFS) profile" evidence="2">
    <location>
        <begin position="16"/>
        <end position="205"/>
    </location>
</feature>
<dbReference type="AlphaFoldDB" id="A0A382MIV2"/>
<keyword evidence="1" id="KW-0472">Membrane</keyword>
<dbReference type="Gene3D" id="1.20.1250.20">
    <property type="entry name" value="MFS general substrate transporter like domains"/>
    <property type="match status" value="1"/>
</dbReference>